<name>A0ABY1WLY7_9GAMM</name>
<dbReference type="EMBL" id="SHLY01000006">
    <property type="protein sequence ID" value="TAA42596.1"/>
    <property type="molecule type" value="Genomic_DNA"/>
</dbReference>
<dbReference type="Gene3D" id="3.10.620.30">
    <property type="match status" value="1"/>
</dbReference>
<sequence length="306" mass="33619">MSIYYRIEHTTTYDYPSDISYGQNLGCLIPRTEALQKVLSWQLTTDPLIHGHTRHTDYFGNDQTYFAVEQRHQRLAVTSTSLVHVMQRQESLLADMPWELVAKRLAEPSSEEEVLARQFCFASPRVENNAQCGEIARACFQPGVGILQASTALMAKIFEEFNYSPAATDVDSSVAEVVKHRQGVCQDFAHVAISGLRGLGLAAGYVSGYLETLPAPGKPKLRGADASHAWFSVFIPGCGWIDFDPTNNVIPKGQHIVVARGRDFGDVTPLKGVYLGNSVPELSVSVDVNRIPKEKALALANTVVTP</sequence>
<protein>
    <submittedName>
        <fullName evidence="2">Transglutaminase family protein</fullName>
    </submittedName>
</protein>
<dbReference type="InterPro" id="IPR013589">
    <property type="entry name" value="Bac_transglu_N"/>
</dbReference>
<dbReference type="Proteomes" id="UP000292544">
    <property type="component" value="Unassembled WGS sequence"/>
</dbReference>
<evidence type="ECO:0000313" key="2">
    <source>
        <dbReference type="EMBL" id="TAA42596.1"/>
    </source>
</evidence>
<gene>
    <name evidence="2" type="ORF">EXY25_15000</name>
</gene>
<comment type="caution">
    <text evidence="2">The sequence shown here is derived from an EMBL/GenBank/DDBJ whole genome shotgun (WGS) entry which is preliminary data.</text>
</comment>
<proteinExistence type="predicted"/>
<dbReference type="SMART" id="SM00460">
    <property type="entry name" value="TGc"/>
    <property type="match status" value="1"/>
</dbReference>
<evidence type="ECO:0000313" key="3">
    <source>
        <dbReference type="Proteomes" id="UP000292544"/>
    </source>
</evidence>
<dbReference type="PANTHER" id="PTHR33490">
    <property type="entry name" value="BLR5614 PROTEIN-RELATED"/>
    <property type="match status" value="1"/>
</dbReference>
<organism evidence="2 3">
    <name type="scientific">Corallincola spongiicola</name>
    <dbReference type="NCBI Taxonomy" id="2520508"/>
    <lineage>
        <taxon>Bacteria</taxon>
        <taxon>Pseudomonadati</taxon>
        <taxon>Pseudomonadota</taxon>
        <taxon>Gammaproteobacteria</taxon>
        <taxon>Alteromonadales</taxon>
        <taxon>Psychromonadaceae</taxon>
        <taxon>Corallincola</taxon>
    </lineage>
</organism>
<dbReference type="Pfam" id="PF08379">
    <property type="entry name" value="Bact_transglu_N"/>
    <property type="match status" value="1"/>
</dbReference>
<accession>A0ABY1WLY7</accession>
<reference evidence="3" key="1">
    <citation type="submission" date="2019-02" db="EMBL/GenBank/DDBJ databases">
        <title>Draft genome sequence of Muricauda sp. 176CP4-71.</title>
        <authorList>
            <person name="Park J.-S."/>
        </authorList>
    </citation>
    <scope>NUCLEOTIDE SEQUENCE [LARGE SCALE GENOMIC DNA]</scope>
    <source>
        <strain evidence="3">176GS2-150</strain>
    </source>
</reference>
<dbReference type="InterPro" id="IPR002931">
    <property type="entry name" value="Transglutaminase-like"/>
</dbReference>
<dbReference type="InterPro" id="IPR038765">
    <property type="entry name" value="Papain-like_cys_pep_sf"/>
</dbReference>
<feature type="domain" description="Transglutaminase-like" evidence="1">
    <location>
        <begin position="177"/>
        <end position="247"/>
    </location>
</feature>
<keyword evidence="3" id="KW-1185">Reference proteome</keyword>
<dbReference type="PANTHER" id="PTHR33490:SF7">
    <property type="entry name" value="BLR2979 PROTEIN"/>
    <property type="match status" value="1"/>
</dbReference>
<dbReference type="SUPFAM" id="SSF54001">
    <property type="entry name" value="Cysteine proteinases"/>
    <property type="match status" value="1"/>
</dbReference>
<dbReference type="Pfam" id="PF01841">
    <property type="entry name" value="Transglut_core"/>
    <property type="match status" value="1"/>
</dbReference>
<dbReference type="RefSeq" id="WP_130567426.1">
    <property type="nucleotide sequence ID" value="NZ_SHLY01000006.1"/>
</dbReference>
<evidence type="ECO:0000259" key="1">
    <source>
        <dbReference type="SMART" id="SM00460"/>
    </source>
</evidence>